<reference evidence="1" key="2">
    <citation type="submission" date="2020-09" db="EMBL/GenBank/DDBJ databases">
        <authorList>
            <person name="Sun Q."/>
            <person name="Zhou Y."/>
        </authorList>
    </citation>
    <scope>NUCLEOTIDE SEQUENCE</scope>
    <source>
        <strain evidence="1">CGMCC 4.7278</strain>
    </source>
</reference>
<dbReference type="EMBL" id="BMMW01000001">
    <property type="protein sequence ID" value="GGK40477.1"/>
    <property type="molecule type" value="Genomic_DNA"/>
</dbReference>
<accession>A0A917QCC2</accession>
<dbReference type="AlphaFoldDB" id="A0A917QCC2"/>
<sequence>MTTASRLVAKGEAIGVAKGEAKGRIQALLMLLAQKFGEVPPLVRAEVVAADPVRLDEWLRRVLTADSIDDMGIV</sequence>
<evidence type="ECO:0000313" key="2">
    <source>
        <dbReference type="Proteomes" id="UP000612956"/>
    </source>
</evidence>
<keyword evidence="2" id="KW-1185">Reference proteome</keyword>
<protein>
    <recommendedName>
        <fullName evidence="3">DUF4351 domain-containing protein</fullName>
    </recommendedName>
</protein>
<reference evidence="1" key="1">
    <citation type="journal article" date="2014" name="Int. J. Syst. Evol. Microbiol.">
        <title>Complete genome sequence of Corynebacterium casei LMG S-19264T (=DSM 44701T), isolated from a smear-ripened cheese.</title>
        <authorList>
            <consortium name="US DOE Joint Genome Institute (JGI-PGF)"/>
            <person name="Walter F."/>
            <person name="Albersmeier A."/>
            <person name="Kalinowski J."/>
            <person name="Ruckert C."/>
        </authorList>
    </citation>
    <scope>NUCLEOTIDE SEQUENCE</scope>
    <source>
        <strain evidence="1">CGMCC 4.7278</strain>
    </source>
</reference>
<evidence type="ECO:0000313" key="1">
    <source>
        <dbReference type="EMBL" id="GGK40477.1"/>
    </source>
</evidence>
<dbReference type="RefSeq" id="WP_188827604.1">
    <property type="nucleotide sequence ID" value="NZ_BMMW01000001.1"/>
</dbReference>
<organism evidence="1 2">
    <name type="scientific">Nocardia camponoti</name>
    <dbReference type="NCBI Taxonomy" id="1616106"/>
    <lineage>
        <taxon>Bacteria</taxon>
        <taxon>Bacillati</taxon>
        <taxon>Actinomycetota</taxon>
        <taxon>Actinomycetes</taxon>
        <taxon>Mycobacteriales</taxon>
        <taxon>Nocardiaceae</taxon>
        <taxon>Nocardia</taxon>
    </lineage>
</organism>
<evidence type="ECO:0008006" key="3">
    <source>
        <dbReference type="Google" id="ProtNLM"/>
    </source>
</evidence>
<comment type="caution">
    <text evidence="1">The sequence shown here is derived from an EMBL/GenBank/DDBJ whole genome shotgun (WGS) entry which is preliminary data.</text>
</comment>
<proteinExistence type="predicted"/>
<dbReference type="Proteomes" id="UP000612956">
    <property type="component" value="Unassembled WGS sequence"/>
</dbReference>
<gene>
    <name evidence="1" type="ORF">GCM10011591_10130</name>
</gene>
<name>A0A917QCC2_9NOCA</name>